<protein>
    <recommendedName>
        <fullName evidence="1">Homing endonuclease LAGLIDADG domain-containing protein</fullName>
    </recommendedName>
</protein>
<dbReference type="PANTHER" id="PTHR47539">
    <property type="entry name" value="PENTATRICOPEPTIDE REPEAT-CONTAINING PROTEIN OTP51, CHLOROPLASTIC"/>
    <property type="match status" value="1"/>
</dbReference>
<name>A0A2M7DA32_9BACT</name>
<evidence type="ECO:0000313" key="3">
    <source>
        <dbReference type="Proteomes" id="UP000230864"/>
    </source>
</evidence>
<sequence>MPLRLSKKQRDILIGTILGDASIESCKKEDRIQINHSDKQKEYVFWKYQHLKEWTLSPPRRIGYKDKRIGKINWGWRFRTFSHPEFTQYKKIFYSGRKKIIPSNIKDLLVSPLSLAVWYMDDGKKRPDCRGAYLDTICFSKEEQTRLIDCLRNNFQLVNTKLHWNGDGYHIYIPYISIDRFKELIKDFVIPSLAYKLPYTRNDFLPKRQKMVVQNPS</sequence>
<comment type="caution">
    <text evidence="2">The sequence shown here is derived from an EMBL/GenBank/DDBJ whole genome shotgun (WGS) entry which is preliminary data.</text>
</comment>
<dbReference type="GO" id="GO:0000373">
    <property type="term" value="P:Group II intron splicing"/>
    <property type="evidence" value="ECO:0007669"/>
    <property type="project" value="TreeGrafter"/>
</dbReference>
<dbReference type="PANTHER" id="PTHR47539:SF1">
    <property type="entry name" value="PENTATRICOPEPTIDE REPEAT-CONTAINING PROTEIN OTP51, CHLOROPLASTIC"/>
    <property type="match status" value="1"/>
</dbReference>
<organism evidence="2 3">
    <name type="scientific">Candidatus Nealsonbacteria bacterium CG02_land_8_20_14_3_00_37_10</name>
    <dbReference type="NCBI Taxonomy" id="1974699"/>
    <lineage>
        <taxon>Bacteria</taxon>
        <taxon>Candidatus Nealsoniibacteriota</taxon>
    </lineage>
</organism>
<dbReference type="GO" id="GO:0048564">
    <property type="term" value="P:photosystem I assembly"/>
    <property type="evidence" value="ECO:0007669"/>
    <property type="project" value="TreeGrafter"/>
</dbReference>
<dbReference type="InterPro" id="IPR027434">
    <property type="entry name" value="Homing_endonucl"/>
</dbReference>
<evidence type="ECO:0000259" key="1">
    <source>
        <dbReference type="Pfam" id="PF03161"/>
    </source>
</evidence>
<dbReference type="EMBL" id="PETZ01000010">
    <property type="protein sequence ID" value="PIV45316.1"/>
    <property type="molecule type" value="Genomic_DNA"/>
</dbReference>
<gene>
    <name evidence="2" type="ORF">COS25_00425</name>
</gene>
<feature type="domain" description="Homing endonuclease LAGLIDADG" evidence="1">
    <location>
        <begin position="10"/>
        <end position="181"/>
    </location>
</feature>
<reference evidence="3" key="1">
    <citation type="submission" date="2017-09" db="EMBL/GenBank/DDBJ databases">
        <title>Depth-based differentiation of microbial function through sediment-hosted aquifers and enrichment of novel symbionts in the deep terrestrial subsurface.</title>
        <authorList>
            <person name="Probst A.J."/>
            <person name="Ladd B."/>
            <person name="Jarett J.K."/>
            <person name="Geller-Mcgrath D.E."/>
            <person name="Sieber C.M.K."/>
            <person name="Emerson J.B."/>
            <person name="Anantharaman K."/>
            <person name="Thomas B.C."/>
            <person name="Malmstrom R."/>
            <person name="Stieglmeier M."/>
            <person name="Klingl A."/>
            <person name="Woyke T."/>
            <person name="Ryan C.M."/>
            <person name="Banfield J.F."/>
        </authorList>
    </citation>
    <scope>NUCLEOTIDE SEQUENCE [LARGE SCALE GENOMIC DNA]</scope>
</reference>
<dbReference type="Gene3D" id="3.10.28.10">
    <property type="entry name" value="Homing endonucleases"/>
    <property type="match status" value="2"/>
</dbReference>
<dbReference type="AlphaFoldDB" id="A0A2M7DA32"/>
<dbReference type="GO" id="GO:0004519">
    <property type="term" value="F:endonuclease activity"/>
    <property type="evidence" value="ECO:0007669"/>
    <property type="project" value="InterPro"/>
</dbReference>
<dbReference type="InterPro" id="IPR004860">
    <property type="entry name" value="LAGLIDADG_dom"/>
</dbReference>
<accession>A0A2M7DA32</accession>
<dbReference type="Proteomes" id="UP000230864">
    <property type="component" value="Unassembled WGS sequence"/>
</dbReference>
<dbReference type="GO" id="GO:0045292">
    <property type="term" value="P:mRNA cis splicing, via spliceosome"/>
    <property type="evidence" value="ECO:0007669"/>
    <property type="project" value="TreeGrafter"/>
</dbReference>
<dbReference type="Pfam" id="PF03161">
    <property type="entry name" value="LAGLIDADG_2"/>
    <property type="match status" value="1"/>
</dbReference>
<dbReference type="SUPFAM" id="SSF55608">
    <property type="entry name" value="Homing endonucleases"/>
    <property type="match status" value="1"/>
</dbReference>
<evidence type="ECO:0000313" key="2">
    <source>
        <dbReference type="EMBL" id="PIV45316.1"/>
    </source>
</evidence>
<dbReference type="InterPro" id="IPR052500">
    <property type="entry name" value="Chloro/Mito_RNA_Process"/>
</dbReference>
<proteinExistence type="predicted"/>